<dbReference type="Proteomes" id="UP000036873">
    <property type="component" value="Unassembled WGS sequence"/>
</dbReference>
<dbReference type="InterPro" id="IPR036615">
    <property type="entry name" value="Mur_ligase_C_dom_sf"/>
</dbReference>
<dbReference type="PATRIC" id="fig|52689.4.peg.4098"/>
<evidence type="ECO:0000313" key="17">
    <source>
        <dbReference type="EMBL" id="KNZ42772.1"/>
    </source>
</evidence>
<feature type="binding site" evidence="12">
    <location>
        <position position="187"/>
    </location>
    <ligand>
        <name>UDP-N-acetyl-alpha-D-muramoyl-L-alanyl-D-glutamate</name>
        <dbReference type="ChEBI" id="CHEBI:83900"/>
    </ligand>
</feature>
<dbReference type="Gene3D" id="3.90.190.20">
    <property type="entry name" value="Mur ligase, C-terminal domain"/>
    <property type="match status" value="1"/>
</dbReference>
<dbReference type="UniPathway" id="UPA00219"/>
<evidence type="ECO:0000256" key="9">
    <source>
        <dbReference type="ARBA" id="ARBA00022984"/>
    </source>
</evidence>
<evidence type="ECO:0000256" key="2">
    <source>
        <dbReference type="ARBA" id="ARBA00005898"/>
    </source>
</evidence>
<dbReference type="Pfam" id="PF08245">
    <property type="entry name" value="Mur_ligase_M"/>
    <property type="match status" value="1"/>
</dbReference>
<dbReference type="Gene3D" id="3.40.1390.10">
    <property type="entry name" value="MurE/MurF, N-terminal domain"/>
    <property type="match status" value="1"/>
</dbReference>
<evidence type="ECO:0000256" key="1">
    <source>
        <dbReference type="ARBA" id="ARBA00004752"/>
    </source>
</evidence>
<dbReference type="SUPFAM" id="SSF63418">
    <property type="entry name" value="MurE/MurF N-terminal domain"/>
    <property type="match status" value="1"/>
</dbReference>
<evidence type="ECO:0000256" key="4">
    <source>
        <dbReference type="ARBA" id="ARBA00022598"/>
    </source>
</evidence>
<dbReference type="GO" id="GO:0005737">
    <property type="term" value="C:cytoplasm"/>
    <property type="evidence" value="ECO:0007669"/>
    <property type="project" value="UniProtKB-SubCell"/>
</dbReference>
<reference evidence="18" key="1">
    <citation type="submission" date="2015-07" db="EMBL/GenBank/DDBJ databases">
        <title>Draft genome sequence of Acetobacterium bakii DSM 8293, a potential psychrophilic chemical producer through syngas fermentation.</title>
        <authorList>
            <person name="Song Y."/>
            <person name="Hwang S."/>
            <person name="Cho B.-K."/>
        </authorList>
    </citation>
    <scope>NUCLEOTIDE SEQUENCE [LARGE SCALE GENOMIC DNA]</scope>
    <source>
        <strain evidence="18">DSM 8239</strain>
    </source>
</reference>
<evidence type="ECO:0000256" key="5">
    <source>
        <dbReference type="ARBA" id="ARBA00022618"/>
    </source>
</evidence>
<evidence type="ECO:0000256" key="8">
    <source>
        <dbReference type="ARBA" id="ARBA00022960"/>
    </source>
</evidence>
<dbReference type="PROSITE" id="PS01011">
    <property type="entry name" value="FOLYLPOLYGLU_SYNT_1"/>
    <property type="match status" value="1"/>
</dbReference>
<dbReference type="GO" id="GO:0008360">
    <property type="term" value="P:regulation of cell shape"/>
    <property type="evidence" value="ECO:0007669"/>
    <property type="project" value="UniProtKB-KW"/>
</dbReference>
<evidence type="ECO:0000256" key="12">
    <source>
        <dbReference type="HAMAP-Rule" id="MF_00208"/>
    </source>
</evidence>
<comment type="cofactor">
    <cofactor evidence="12">
        <name>Mg(2+)</name>
        <dbReference type="ChEBI" id="CHEBI:18420"/>
    </cofactor>
</comment>
<keyword evidence="18" id="KW-1185">Reference proteome</keyword>
<organism evidence="17 18">
    <name type="scientific">Acetobacterium bakii</name>
    <dbReference type="NCBI Taxonomy" id="52689"/>
    <lineage>
        <taxon>Bacteria</taxon>
        <taxon>Bacillati</taxon>
        <taxon>Bacillota</taxon>
        <taxon>Clostridia</taxon>
        <taxon>Eubacteriales</taxon>
        <taxon>Eubacteriaceae</taxon>
        <taxon>Acetobacterium</taxon>
    </lineage>
</organism>
<keyword evidence="7 12" id="KW-0067">ATP-binding</keyword>
<name>A0A0L6U331_9FIRM</name>
<dbReference type="InterPro" id="IPR035911">
    <property type="entry name" value="MurE/MurF_N"/>
</dbReference>
<keyword evidence="6 12" id="KW-0547">Nucleotide-binding</keyword>
<dbReference type="Pfam" id="PF02875">
    <property type="entry name" value="Mur_ligase_C"/>
    <property type="match status" value="1"/>
</dbReference>
<feature type="binding site" evidence="12">
    <location>
        <begin position="152"/>
        <end position="153"/>
    </location>
    <ligand>
        <name>UDP-N-acetyl-alpha-D-muramoyl-L-alanyl-D-glutamate</name>
        <dbReference type="ChEBI" id="CHEBI:83900"/>
    </ligand>
</feature>
<dbReference type="NCBIfam" id="TIGR01085">
    <property type="entry name" value="murE"/>
    <property type="match status" value="1"/>
</dbReference>
<dbReference type="RefSeq" id="WP_050739255.1">
    <property type="nucleotide sequence ID" value="NZ_LGYO01000009.1"/>
</dbReference>
<evidence type="ECO:0000256" key="6">
    <source>
        <dbReference type="ARBA" id="ARBA00022741"/>
    </source>
</evidence>
<dbReference type="NCBIfam" id="NF001124">
    <property type="entry name" value="PRK00139.1-2"/>
    <property type="match status" value="1"/>
</dbReference>
<dbReference type="GO" id="GO:0005524">
    <property type="term" value="F:ATP binding"/>
    <property type="evidence" value="ECO:0007669"/>
    <property type="project" value="UniProtKB-UniRule"/>
</dbReference>
<dbReference type="InterPro" id="IPR005761">
    <property type="entry name" value="UDP-N-AcMur-Glu-dNH2Pim_ligase"/>
</dbReference>
<comment type="subcellular location">
    <subcellularLocation>
        <location evidence="12 13">Cytoplasm</location>
    </subcellularLocation>
</comment>
<comment type="caution">
    <text evidence="17">The sequence shown here is derived from an EMBL/GenBank/DDBJ whole genome shotgun (WGS) entry which is preliminary data.</text>
</comment>
<dbReference type="PANTHER" id="PTHR23135:SF4">
    <property type="entry name" value="UDP-N-ACETYLMURAMOYL-L-ALANYL-D-GLUTAMATE--2,6-DIAMINOPIMELATE LIGASE MURE HOMOLOG, CHLOROPLASTIC"/>
    <property type="match status" value="1"/>
</dbReference>
<dbReference type="SUPFAM" id="SSF53244">
    <property type="entry name" value="MurD-like peptide ligases, peptide-binding domain"/>
    <property type="match status" value="1"/>
</dbReference>
<dbReference type="Pfam" id="PF01225">
    <property type="entry name" value="Mur_ligase"/>
    <property type="match status" value="1"/>
</dbReference>
<dbReference type="InterPro" id="IPR004101">
    <property type="entry name" value="Mur_ligase_C"/>
</dbReference>
<keyword evidence="10 12" id="KW-0131">Cell cycle</keyword>
<comment type="similarity">
    <text evidence="2 12">Belongs to the MurCDEF family. MurE subfamily.</text>
</comment>
<feature type="binding site" evidence="12">
    <location>
        <begin position="110"/>
        <end position="116"/>
    </location>
    <ligand>
        <name>ATP</name>
        <dbReference type="ChEBI" id="CHEBI:30616"/>
    </ligand>
</feature>
<feature type="domain" description="Mur ligase C-terminal" evidence="15">
    <location>
        <begin position="331"/>
        <end position="457"/>
    </location>
</feature>
<dbReference type="InterPro" id="IPR018109">
    <property type="entry name" value="Folylpolyglutamate_synth_CS"/>
</dbReference>
<evidence type="ECO:0000256" key="10">
    <source>
        <dbReference type="ARBA" id="ARBA00023306"/>
    </source>
</evidence>
<dbReference type="PANTHER" id="PTHR23135">
    <property type="entry name" value="MUR LIGASE FAMILY MEMBER"/>
    <property type="match status" value="1"/>
</dbReference>
<dbReference type="Gene3D" id="3.40.1190.10">
    <property type="entry name" value="Mur-like, catalytic domain"/>
    <property type="match status" value="1"/>
</dbReference>
<dbReference type="EC" id="6.3.2.-" evidence="12"/>
<keyword evidence="8 12" id="KW-0133">Cell shape</keyword>
<comment type="caution">
    <text evidence="12">Lacks conserved residue(s) required for the propagation of feature annotation.</text>
</comment>
<evidence type="ECO:0000259" key="15">
    <source>
        <dbReference type="Pfam" id="PF02875"/>
    </source>
</evidence>
<evidence type="ECO:0000256" key="3">
    <source>
        <dbReference type="ARBA" id="ARBA00022490"/>
    </source>
</evidence>
<proteinExistence type="inferred from homology"/>
<dbReference type="GO" id="GO:0051301">
    <property type="term" value="P:cell division"/>
    <property type="evidence" value="ECO:0007669"/>
    <property type="project" value="UniProtKB-KW"/>
</dbReference>
<feature type="binding site" evidence="12">
    <location>
        <position position="30"/>
    </location>
    <ligand>
        <name>UDP-N-acetyl-alpha-D-muramoyl-L-alanyl-D-glutamate</name>
        <dbReference type="ChEBI" id="CHEBI:83900"/>
    </ligand>
</feature>
<dbReference type="GO" id="GO:0004326">
    <property type="term" value="F:tetrahydrofolylpolyglutamate synthase activity"/>
    <property type="evidence" value="ECO:0007669"/>
    <property type="project" value="InterPro"/>
</dbReference>
<feature type="domain" description="Mur ligase central" evidence="16">
    <location>
        <begin position="108"/>
        <end position="309"/>
    </location>
</feature>
<dbReference type="InterPro" id="IPR000713">
    <property type="entry name" value="Mur_ligase_N"/>
</dbReference>
<evidence type="ECO:0000256" key="7">
    <source>
        <dbReference type="ARBA" id="ARBA00022840"/>
    </source>
</evidence>
<dbReference type="GO" id="GO:0071555">
    <property type="term" value="P:cell wall organization"/>
    <property type="evidence" value="ECO:0007669"/>
    <property type="project" value="UniProtKB-KW"/>
</dbReference>
<comment type="pathway">
    <text evidence="1 12 13">Cell wall biogenesis; peptidoglycan biosynthesis.</text>
</comment>
<evidence type="ECO:0000259" key="14">
    <source>
        <dbReference type="Pfam" id="PF01225"/>
    </source>
</evidence>
<comment type="PTM">
    <text evidence="12">Carboxylation is probably crucial for Mg(2+) binding and, consequently, for the gamma-phosphate positioning of ATP.</text>
</comment>
<keyword evidence="12" id="KW-0460">Magnesium</keyword>
<protein>
    <recommendedName>
        <fullName evidence="12">UDP-N-acetylmuramyl-tripeptide synthetase</fullName>
        <ecNumber evidence="12">6.3.2.-</ecNumber>
    </recommendedName>
    <alternativeName>
        <fullName evidence="12">UDP-MurNAc-tripeptide synthetase</fullName>
    </alternativeName>
</protein>
<evidence type="ECO:0000259" key="16">
    <source>
        <dbReference type="Pfam" id="PF08245"/>
    </source>
</evidence>
<dbReference type="AlphaFoldDB" id="A0A0L6U331"/>
<feature type="domain" description="Mur ligase N-terminal catalytic" evidence="14">
    <location>
        <begin position="22"/>
        <end position="96"/>
    </location>
</feature>
<gene>
    <name evidence="12" type="primary">murE</name>
    <name evidence="17" type="ORF">AKG39_04920</name>
</gene>
<dbReference type="STRING" id="52689.AKG39_04920"/>
<accession>A0A0L6U331</accession>
<keyword evidence="5 12" id="KW-0132">Cell division</keyword>
<evidence type="ECO:0000256" key="13">
    <source>
        <dbReference type="RuleBase" id="RU004135"/>
    </source>
</evidence>
<keyword evidence="9 12" id="KW-0573">Peptidoglycan synthesis</keyword>
<dbReference type="EMBL" id="LGYO01000009">
    <property type="protein sequence ID" value="KNZ42772.1"/>
    <property type="molecule type" value="Genomic_DNA"/>
</dbReference>
<dbReference type="HAMAP" id="MF_00208">
    <property type="entry name" value="MurE"/>
    <property type="match status" value="1"/>
</dbReference>
<keyword evidence="3 12" id="KW-0963">Cytoplasm</keyword>
<feature type="binding site" evidence="12">
    <location>
        <position position="179"/>
    </location>
    <ligand>
        <name>UDP-N-acetyl-alpha-D-muramoyl-L-alanyl-D-glutamate</name>
        <dbReference type="ChEBI" id="CHEBI:83900"/>
    </ligand>
</feature>
<dbReference type="InterPro" id="IPR036565">
    <property type="entry name" value="Mur-like_cat_sf"/>
</dbReference>
<sequence length="486" mass="54132">MKLLNLVEKVDVIEIKGSPDMEIRGIAYNSKAVGKGYIFVAIEGLITDGHNYISDALARGAEVIFVTKNIEIIENVVIVRVKDTRVALSALSSAFYGNPSEKLELIGVTGTNGKTTTSYFIQSILSTGIKNIGLIGTIGVVVNNKLVPTTHTTPESLELHGLFNSMVEAEVEVCIMEVSSHAIKLKRINDCDFNIGIFTNLTHEHLDFHKTMEVYYQVKRQLFLMTDRFNIINNDDPFGNRLVKDLINRKNGLVTYAIKTKGDITADDIILNHSGSQFTIVTPTGKIRIQIDFPGRYNIYNCLAAAACAFAMGIDLNKIKKGLEAIKSIPGRFEIVPTYRNFDVIIDYAHTPDGFENLLDTVREFAKGRIIIVFGCVGERDPSKRSVMGKIAAHYSDLCVLTTDNCRSEDPQKIIDDIKKGFSADTSYIEILDRALAIRYAILKNKQDDTILITGKGHELRQIIGNQVLYFNEKDIIQKSICELPK</sequence>
<dbReference type="NCBIfam" id="NF001126">
    <property type="entry name" value="PRK00139.1-4"/>
    <property type="match status" value="1"/>
</dbReference>
<dbReference type="OrthoDB" id="9800958at2"/>
<keyword evidence="4 12" id="KW-0436">Ligase</keyword>
<dbReference type="SUPFAM" id="SSF53623">
    <property type="entry name" value="MurD-like peptide ligases, catalytic domain"/>
    <property type="match status" value="1"/>
</dbReference>
<evidence type="ECO:0000256" key="11">
    <source>
        <dbReference type="ARBA" id="ARBA00023316"/>
    </source>
</evidence>
<evidence type="ECO:0000313" key="18">
    <source>
        <dbReference type="Proteomes" id="UP000036873"/>
    </source>
</evidence>
<keyword evidence="11 12" id="KW-0961">Cell wall biogenesis/degradation</keyword>
<comment type="function">
    <text evidence="12">Catalyzes the addition of an amino acid to the nucleotide precursor UDP-N-acetylmuramoyl-L-alanyl-D-glutamate (UMAG) in the biosynthesis of bacterial cell-wall peptidoglycan.</text>
</comment>
<dbReference type="GO" id="GO:0000287">
    <property type="term" value="F:magnesium ion binding"/>
    <property type="evidence" value="ECO:0007669"/>
    <property type="project" value="UniProtKB-UniRule"/>
</dbReference>
<feature type="modified residue" description="N6-carboxylysine" evidence="12">
    <location>
        <position position="219"/>
    </location>
</feature>
<dbReference type="GO" id="GO:0009252">
    <property type="term" value="P:peptidoglycan biosynthetic process"/>
    <property type="evidence" value="ECO:0007669"/>
    <property type="project" value="UniProtKB-UniRule"/>
</dbReference>
<dbReference type="InterPro" id="IPR013221">
    <property type="entry name" value="Mur_ligase_cen"/>
</dbReference>